<accession>A0ABT9REL8</accession>
<dbReference type="RefSeq" id="WP_306869635.1">
    <property type="nucleotide sequence ID" value="NZ_JAUSRB010000002.1"/>
</dbReference>
<dbReference type="PANTHER" id="PTHR30543">
    <property type="entry name" value="CHROMATE REDUCTASE"/>
    <property type="match status" value="1"/>
</dbReference>
<evidence type="ECO:0000259" key="1">
    <source>
        <dbReference type="Pfam" id="PF03358"/>
    </source>
</evidence>
<dbReference type="PANTHER" id="PTHR30543:SF21">
    <property type="entry name" value="NAD(P)H-DEPENDENT FMN REDUCTASE LOT6"/>
    <property type="match status" value="1"/>
</dbReference>
<evidence type="ECO:0000313" key="2">
    <source>
        <dbReference type="EMBL" id="MDP9867705.1"/>
    </source>
</evidence>
<dbReference type="Pfam" id="PF03358">
    <property type="entry name" value="FMN_red"/>
    <property type="match status" value="1"/>
</dbReference>
<dbReference type="Gene3D" id="3.40.50.360">
    <property type="match status" value="1"/>
</dbReference>
<name>A0ABT9REL8_9ACTN</name>
<sequence>MKIVGIAGSVRPGAYVRKLLEASARELPASADFEIWDGLDQVPPFQDGPLPPGVEQLCRTLSGADGVLIAAPAHSALPAQLGEALEWAASRRSGAVLVGKPVAVVTACLYAHEATWTQIELCRALAAAGAIVHGVDLLVSPAVSQFDSEGRLVDPAFRARLCGMLEKLCAPVPVKPVVPFARTTV</sequence>
<reference evidence="2 3" key="1">
    <citation type="submission" date="2023-07" db="EMBL/GenBank/DDBJ databases">
        <title>Sequencing the genomes of 1000 actinobacteria strains.</title>
        <authorList>
            <person name="Klenk H.-P."/>
        </authorList>
    </citation>
    <scope>NUCLEOTIDE SEQUENCE [LARGE SCALE GENOMIC DNA]</scope>
    <source>
        <strain evidence="2 3">DSM 44109</strain>
    </source>
</reference>
<gene>
    <name evidence="2" type="ORF">J2S55_006971</name>
</gene>
<dbReference type="InterPro" id="IPR029039">
    <property type="entry name" value="Flavoprotein-like_sf"/>
</dbReference>
<evidence type="ECO:0000313" key="3">
    <source>
        <dbReference type="Proteomes" id="UP001230426"/>
    </source>
</evidence>
<dbReference type="EMBL" id="JAUSRB010000002">
    <property type="protein sequence ID" value="MDP9867705.1"/>
    <property type="molecule type" value="Genomic_DNA"/>
</dbReference>
<feature type="domain" description="NADPH-dependent FMN reductase-like" evidence="1">
    <location>
        <begin position="1"/>
        <end position="134"/>
    </location>
</feature>
<dbReference type="InterPro" id="IPR005025">
    <property type="entry name" value="FMN_Rdtase-like_dom"/>
</dbReference>
<protein>
    <submittedName>
        <fullName evidence="2">Chromate reductase</fullName>
    </submittedName>
</protein>
<dbReference type="Proteomes" id="UP001230426">
    <property type="component" value="Unassembled WGS sequence"/>
</dbReference>
<organism evidence="2 3">
    <name type="scientific">Streptosporangium brasiliense</name>
    <dbReference type="NCBI Taxonomy" id="47480"/>
    <lineage>
        <taxon>Bacteria</taxon>
        <taxon>Bacillati</taxon>
        <taxon>Actinomycetota</taxon>
        <taxon>Actinomycetes</taxon>
        <taxon>Streptosporangiales</taxon>
        <taxon>Streptosporangiaceae</taxon>
        <taxon>Streptosporangium</taxon>
    </lineage>
</organism>
<keyword evidence="3" id="KW-1185">Reference proteome</keyword>
<proteinExistence type="predicted"/>
<dbReference type="InterPro" id="IPR050712">
    <property type="entry name" value="NAD(P)H-dep_reductase"/>
</dbReference>
<dbReference type="SUPFAM" id="SSF52218">
    <property type="entry name" value="Flavoproteins"/>
    <property type="match status" value="1"/>
</dbReference>
<comment type="caution">
    <text evidence="2">The sequence shown here is derived from an EMBL/GenBank/DDBJ whole genome shotgun (WGS) entry which is preliminary data.</text>
</comment>